<keyword evidence="4" id="KW-0812">Transmembrane</keyword>
<dbReference type="GO" id="GO:0005829">
    <property type="term" value="C:cytosol"/>
    <property type="evidence" value="ECO:0007669"/>
    <property type="project" value="TreeGrafter"/>
</dbReference>
<dbReference type="SUPFAM" id="SSF51713">
    <property type="entry name" value="tRNA-guanine transglycosylase"/>
    <property type="match status" value="1"/>
</dbReference>
<name>X1L0J9_9ZZZZ</name>
<keyword evidence="2" id="KW-0808">Transferase</keyword>
<evidence type="ECO:0000256" key="1">
    <source>
        <dbReference type="ARBA" id="ARBA00022676"/>
    </source>
</evidence>
<feature type="transmembrane region" description="Helical" evidence="4">
    <location>
        <begin position="303"/>
        <end position="331"/>
    </location>
</feature>
<accession>X1L0J9</accession>
<dbReference type="NCBIfam" id="TIGR00430">
    <property type="entry name" value="Q_tRNA_tgt"/>
    <property type="match status" value="1"/>
</dbReference>
<evidence type="ECO:0000256" key="2">
    <source>
        <dbReference type="ARBA" id="ARBA00022679"/>
    </source>
</evidence>
<dbReference type="InterPro" id="IPR004803">
    <property type="entry name" value="TGT"/>
</dbReference>
<feature type="transmembrane region" description="Helical" evidence="4">
    <location>
        <begin position="416"/>
        <end position="436"/>
    </location>
</feature>
<keyword evidence="4" id="KW-0472">Membrane</keyword>
<organism evidence="6">
    <name type="scientific">marine sediment metagenome</name>
    <dbReference type="NCBI Taxonomy" id="412755"/>
    <lineage>
        <taxon>unclassified sequences</taxon>
        <taxon>metagenomes</taxon>
        <taxon>ecological metagenomes</taxon>
    </lineage>
</organism>
<comment type="caution">
    <text evidence="6">The sequence shown here is derived from an EMBL/GenBank/DDBJ whole genome shotgun (WGS) entry which is preliminary data.</text>
</comment>
<keyword evidence="3" id="KW-0819">tRNA processing</keyword>
<evidence type="ECO:0000313" key="6">
    <source>
        <dbReference type="EMBL" id="GAI12463.1"/>
    </source>
</evidence>
<feature type="non-terminal residue" evidence="6">
    <location>
        <position position="468"/>
    </location>
</feature>
<dbReference type="PANTHER" id="PTHR46499">
    <property type="entry name" value="QUEUINE TRNA-RIBOSYLTRANSFERASE"/>
    <property type="match status" value="1"/>
</dbReference>
<dbReference type="Pfam" id="PF01702">
    <property type="entry name" value="TGT"/>
    <property type="match status" value="1"/>
</dbReference>
<dbReference type="GO" id="GO:0008479">
    <property type="term" value="F:tRNA-guanosine(34) queuine transglycosylase activity"/>
    <property type="evidence" value="ECO:0007669"/>
    <property type="project" value="InterPro"/>
</dbReference>
<feature type="transmembrane region" description="Helical" evidence="4">
    <location>
        <begin position="343"/>
        <end position="365"/>
    </location>
</feature>
<gene>
    <name evidence="6" type="ORF">S06H3_13130</name>
</gene>
<feature type="transmembrane region" description="Helical" evidence="4">
    <location>
        <begin position="371"/>
        <end position="395"/>
    </location>
</feature>
<dbReference type="GO" id="GO:0016765">
    <property type="term" value="F:transferase activity, transferring alkyl or aryl (other than methyl) groups"/>
    <property type="evidence" value="ECO:0007669"/>
    <property type="project" value="InterPro"/>
</dbReference>
<dbReference type="InterPro" id="IPR002616">
    <property type="entry name" value="tRNA_ribo_trans-like"/>
</dbReference>
<evidence type="ECO:0000256" key="4">
    <source>
        <dbReference type="SAM" id="Phobius"/>
    </source>
</evidence>
<protein>
    <recommendedName>
        <fullName evidence="5">tRNA-guanine(15) transglycosylase-like domain-containing protein</fullName>
    </recommendedName>
</protein>
<keyword evidence="1" id="KW-0328">Glycosyltransferase</keyword>
<dbReference type="InterPro" id="IPR036511">
    <property type="entry name" value="TGT-like_sf"/>
</dbReference>
<proteinExistence type="predicted"/>
<dbReference type="PANTHER" id="PTHR46499:SF1">
    <property type="entry name" value="QUEUINE TRNA-RIBOSYLTRANSFERASE"/>
    <property type="match status" value="1"/>
</dbReference>
<feature type="domain" description="tRNA-guanine(15) transglycosylase-like" evidence="5">
    <location>
        <begin position="5"/>
        <end position="269"/>
    </location>
</feature>
<evidence type="ECO:0000256" key="3">
    <source>
        <dbReference type="ARBA" id="ARBA00022694"/>
    </source>
</evidence>
<feature type="transmembrane region" description="Helical" evidence="4">
    <location>
        <begin position="442"/>
        <end position="464"/>
    </location>
</feature>
<dbReference type="AlphaFoldDB" id="X1L0J9"/>
<dbReference type="GO" id="GO:0008616">
    <property type="term" value="P:tRNA queuosine(34) biosynthetic process"/>
    <property type="evidence" value="ECO:0007669"/>
    <property type="project" value="TreeGrafter"/>
</dbReference>
<dbReference type="NCBIfam" id="TIGR00449">
    <property type="entry name" value="tgt_general"/>
    <property type="match status" value="1"/>
</dbReference>
<dbReference type="EMBL" id="BARV01006406">
    <property type="protein sequence ID" value="GAI12463.1"/>
    <property type="molecule type" value="Genomic_DNA"/>
</dbReference>
<reference evidence="6" key="1">
    <citation type="journal article" date="2014" name="Front. Microbiol.">
        <title>High frequency of phylogenetically diverse reductive dehalogenase-homologous genes in deep subseafloor sedimentary metagenomes.</title>
        <authorList>
            <person name="Kawai M."/>
            <person name="Futagami T."/>
            <person name="Toyoda A."/>
            <person name="Takaki Y."/>
            <person name="Nishi S."/>
            <person name="Hori S."/>
            <person name="Arai W."/>
            <person name="Tsubouchi T."/>
            <person name="Morono Y."/>
            <person name="Uchiyama I."/>
            <person name="Ito T."/>
            <person name="Fujiyama A."/>
            <person name="Inagaki F."/>
            <person name="Takami H."/>
        </authorList>
    </citation>
    <scope>NUCLEOTIDE SEQUENCE</scope>
    <source>
        <strain evidence="6">Expedition CK06-06</strain>
    </source>
</reference>
<dbReference type="GO" id="GO:0016020">
    <property type="term" value="C:membrane"/>
    <property type="evidence" value="ECO:0007669"/>
    <property type="project" value="UniProtKB-SubCell"/>
</dbReference>
<sequence>TCRESKARAGELVTPHGVVPTPVFLPVASQGTVKTLTPEEVKGIGIAMVLANTYHLYLRPGIPVIEKMGGLHKFMAWDRAILTDSGGYQIFSLASLRRVSDEGVIFRSHIDGSQHLITPELAIQFQEALGADIIMVLDECPAYDDSYEKVRAAMNRTHQWAERCQRAQKCSDRALYAIVQGGVFPELRHQSAKYLTSLDFPGYAIGGLSLGEPRKVTLSMIEETVALLPENKPCYLMGIGSPEGIIEGVARGIDIFDSALPTRVARNGANGLTNYLDRDVDARMQRTRHRALPSKRINPPEKVLPLVIGLVIIGLALAWQLHPLCFLADLIGTTAALVWRKRATCVFPQGMLASCAPVLIGWFAIEPAFSWEILLLCTLIAVWLPLHVWSVMIANREDYIGAGLTFFPMSREVAEAVKVLLVLSLVLCAASIALYLVGGFALLYLIVASILSIIVVYASSRLVISSAS</sequence>
<evidence type="ECO:0000259" key="5">
    <source>
        <dbReference type="Pfam" id="PF01702"/>
    </source>
</evidence>
<keyword evidence="4" id="KW-1133">Transmembrane helix</keyword>
<feature type="non-terminal residue" evidence="6">
    <location>
        <position position="1"/>
    </location>
</feature>
<dbReference type="InterPro" id="IPR050076">
    <property type="entry name" value="ArchSynthase1/Queuine_TRR"/>
</dbReference>
<dbReference type="Gene3D" id="3.20.20.105">
    <property type="entry name" value="Queuine tRNA-ribosyltransferase-like"/>
    <property type="match status" value="1"/>
</dbReference>